<keyword evidence="3 8" id="KW-0227">DNA damage</keyword>
<dbReference type="GO" id="GO:0006285">
    <property type="term" value="P:base-excision repair, AP site formation"/>
    <property type="evidence" value="ECO:0007669"/>
    <property type="project" value="TreeGrafter"/>
</dbReference>
<dbReference type="GO" id="GO:0003677">
    <property type="term" value="F:DNA binding"/>
    <property type="evidence" value="ECO:0007669"/>
    <property type="project" value="UniProtKB-UniRule"/>
</dbReference>
<dbReference type="PANTHER" id="PTHR43286">
    <property type="entry name" value="ENDONUCLEASE III-LIKE PROTEIN 1"/>
    <property type="match status" value="1"/>
</dbReference>
<feature type="domain" description="HhH-GPD" evidence="9">
    <location>
        <begin position="42"/>
        <end position="189"/>
    </location>
</feature>
<evidence type="ECO:0000256" key="6">
    <source>
        <dbReference type="ARBA" id="ARBA00023239"/>
    </source>
</evidence>
<comment type="catalytic activity">
    <reaction evidence="8">
        <text>2'-deoxyribonucleotide-(2'-deoxyribose 5'-phosphate)-2'-deoxyribonucleotide-DNA = a 3'-end 2'-deoxyribonucleotide-(2,3-dehydro-2,3-deoxyribose 5'-phosphate)-DNA + a 5'-end 5'-phospho-2'-deoxyribonucleoside-DNA + H(+)</text>
        <dbReference type="Rhea" id="RHEA:66592"/>
        <dbReference type="Rhea" id="RHEA-COMP:13180"/>
        <dbReference type="Rhea" id="RHEA-COMP:16897"/>
        <dbReference type="Rhea" id="RHEA-COMP:17067"/>
        <dbReference type="ChEBI" id="CHEBI:15378"/>
        <dbReference type="ChEBI" id="CHEBI:136412"/>
        <dbReference type="ChEBI" id="CHEBI:157695"/>
        <dbReference type="ChEBI" id="CHEBI:167181"/>
        <dbReference type="EC" id="4.2.99.18"/>
    </reaction>
</comment>
<dbReference type="PIRSF" id="PIRSF001435">
    <property type="entry name" value="Nth"/>
    <property type="match status" value="1"/>
</dbReference>
<dbReference type="EC" id="4.2.99.18" evidence="8"/>
<protein>
    <recommendedName>
        <fullName evidence="8">Endonuclease III</fullName>
        <ecNumber evidence="8">4.2.99.18</ecNumber>
    </recommendedName>
    <alternativeName>
        <fullName evidence="8">DNA-(apurinic or apyrimidinic site) lyase</fullName>
    </alternativeName>
</protein>
<dbReference type="InterPro" id="IPR000445">
    <property type="entry name" value="HhH_motif"/>
</dbReference>
<gene>
    <name evidence="8" type="primary">nth</name>
    <name evidence="10" type="ORF">HY912_23980</name>
</gene>
<keyword evidence="10" id="KW-0255">Endonuclease</keyword>
<dbReference type="CDD" id="cd00056">
    <property type="entry name" value="ENDO3c"/>
    <property type="match status" value="1"/>
</dbReference>
<keyword evidence="2" id="KW-0004">4Fe-4S</keyword>
<dbReference type="Pfam" id="PF00730">
    <property type="entry name" value="HhH-GPD"/>
    <property type="match status" value="1"/>
</dbReference>
<organism evidence="10 11">
    <name type="scientific">Desulfomonile tiedjei</name>
    <dbReference type="NCBI Taxonomy" id="2358"/>
    <lineage>
        <taxon>Bacteria</taxon>
        <taxon>Pseudomonadati</taxon>
        <taxon>Thermodesulfobacteriota</taxon>
        <taxon>Desulfomonilia</taxon>
        <taxon>Desulfomonilales</taxon>
        <taxon>Desulfomonilaceae</taxon>
        <taxon>Desulfomonile</taxon>
    </lineage>
</organism>
<dbReference type="EMBL" id="JACRDE010000622">
    <property type="protein sequence ID" value="MBI5252566.1"/>
    <property type="molecule type" value="Genomic_DNA"/>
</dbReference>
<keyword evidence="6 8" id="KW-0456">Lyase</keyword>
<dbReference type="AlphaFoldDB" id="A0A9D6V9S8"/>
<evidence type="ECO:0000256" key="3">
    <source>
        <dbReference type="ARBA" id="ARBA00022763"/>
    </source>
</evidence>
<dbReference type="Proteomes" id="UP000807825">
    <property type="component" value="Unassembled WGS sequence"/>
</dbReference>
<dbReference type="InterPro" id="IPR005759">
    <property type="entry name" value="Nth"/>
</dbReference>
<comment type="similarity">
    <text evidence="1 8">Belongs to the Nth/MutY family.</text>
</comment>
<dbReference type="InterPro" id="IPR023170">
    <property type="entry name" value="HhH_base_excis_C"/>
</dbReference>
<dbReference type="InterPro" id="IPR011257">
    <property type="entry name" value="DNA_glycosylase"/>
</dbReference>
<keyword evidence="7 8" id="KW-0326">Glycosidase</keyword>
<dbReference type="GO" id="GO:0051539">
    <property type="term" value="F:4 iron, 4 sulfur cluster binding"/>
    <property type="evidence" value="ECO:0007669"/>
    <property type="project" value="UniProtKB-KW"/>
</dbReference>
<dbReference type="SUPFAM" id="SSF48150">
    <property type="entry name" value="DNA-glycosylase"/>
    <property type="match status" value="1"/>
</dbReference>
<sequence length="216" mass="24697">MPDIDKIVETLRREVRNLEVPIVTEISRKRRDPFDVLVSTILSLRTKDQVTREASRRLLSVAAAPAELAALSEEDISKMIFPVGFYRTKARTLRQVCRDLLDKYGGKVPDDLDELLKLKGVGRKTANLVITLGFNIPGICVDTHVHRVSNRLGYVSTKTPEQTETTLRNKLPKEYWIEYNDLLVTWGQNICRPISPFCSKCAIEPYYQQVGVTRHR</sequence>
<dbReference type="InterPro" id="IPR003265">
    <property type="entry name" value="HhH-GPD_domain"/>
</dbReference>
<dbReference type="Gene3D" id="1.10.1670.10">
    <property type="entry name" value="Helix-hairpin-Helix base-excision DNA repair enzymes (C-terminal)"/>
    <property type="match status" value="1"/>
</dbReference>
<reference evidence="10" key="1">
    <citation type="submission" date="2020-07" db="EMBL/GenBank/DDBJ databases">
        <title>Huge and variable diversity of episymbiotic CPR bacteria and DPANN archaea in groundwater ecosystems.</title>
        <authorList>
            <person name="He C.Y."/>
            <person name="Keren R."/>
            <person name="Whittaker M."/>
            <person name="Farag I.F."/>
            <person name="Doudna J."/>
            <person name="Cate J.H.D."/>
            <person name="Banfield J.F."/>
        </authorList>
    </citation>
    <scope>NUCLEOTIDE SEQUENCE</scope>
    <source>
        <strain evidence="10">NC_groundwater_1664_Pr3_B-0.1um_52_9</strain>
    </source>
</reference>
<dbReference type="Gene3D" id="1.10.340.30">
    <property type="entry name" value="Hypothetical protein, domain 2"/>
    <property type="match status" value="1"/>
</dbReference>
<proteinExistence type="inferred from homology"/>
<keyword evidence="10" id="KW-0540">Nuclease</keyword>
<evidence type="ECO:0000256" key="4">
    <source>
        <dbReference type="ARBA" id="ARBA00022801"/>
    </source>
</evidence>
<name>A0A9D6V9S8_9BACT</name>
<dbReference type="GO" id="GO:0140078">
    <property type="term" value="F:class I DNA-(apurinic or apyrimidinic site) endonuclease activity"/>
    <property type="evidence" value="ECO:0007669"/>
    <property type="project" value="UniProtKB-EC"/>
</dbReference>
<dbReference type="Pfam" id="PF00633">
    <property type="entry name" value="HHH"/>
    <property type="match status" value="1"/>
</dbReference>
<evidence type="ECO:0000256" key="1">
    <source>
        <dbReference type="ARBA" id="ARBA00008343"/>
    </source>
</evidence>
<evidence type="ECO:0000256" key="7">
    <source>
        <dbReference type="ARBA" id="ARBA00023295"/>
    </source>
</evidence>
<evidence type="ECO:0000256" key="5">
    <source>
        <dbReference type="ARBA" id="ARBA00023204"/>
    </source>
</evidence>
<accession>A0A9D6V9S8</accession>
<keyword evidence="5 8" id="KW-0234">DNA repair</keyword>
<dbReference type="GO" id="GO:0000703">
    <property type="term" value="F:oxidized pyrimidine nucleobase lesion DNA N-glycosylase activity"/>
    <property type="evidence" value="ECO:0007669"/>
    <property type="project" value="TreeGrafter"/>
</dbReference>
<comment type="caution">
    <text evidence="8">Lacks conserved residue(s) required for the propagation of feature annotation.</text>
</comment>
<dbReference type="FunFam" id="1.10.340.30:FF:000001">
    <property type="entry name" value="Endonuclease III"/>
    <property type="match status" value="1"/>
</dbReference>
<keyword evidence="8" id="KW-0238">DNA-binding</keyword>
<dbReference type="HAMAP" id="MF_00942">
    <property type="entry name" value="Nth"/>
    <property type="match status" value="1"/>
</dbReference>
<evidence type="ECO:0000313" key="10">
    <source>
        <dbReference type="EMBL" id="MBI5252566.1"/>
    </source>
</evidence>
<evidence type="ECO:0000256" key="2">
    <source>
        <dbReference type="ARBA" id="ARBA00022485"/>
    </source>
</evidence>
<keyword evidence="2" id="KW-0411">Iron-sulfur</keyword>
<keyword evidence="4 8" id="KW-0378">Hydrolase</keyword>
<comment type="cofactor">
    <cofactor evidence="8">
        <name>[4Fe-4S] cluster</name>
        <dbReference type="ChEBI" id="CHEBI:49883"/>
    </cofactor>
    <text evidence="8">Binds 1 [4Fe-4S] cluster.</text>
</comment>
<dbReference type="SMART" id="SM00478">
    <property type="entry name" value="ENDO3c"/>
    <property type="match status" value="1"/>
</dbReference>
<comment type="caution">
    <text evidence="10">The sequence shown here is derived from an EMBL/GenBank/DDBJ whole genome shotgun (WGS) entry which is preliminary data.</text>
</comment>
<keyword evidence="2" id="KW-0408">Iron</keyword>
<comment type="function">
    <text evidence="8">DNA repair enzyme that has both DNA N-glycosylase activity and AP-lyase activity. The DNA N-glycosylase activity releases various damaged pyrimidines from DNA by cleaving the N-glycosidic bond, leaving an AP (apurinic/apyrimidinic) site. The AP-lyase activity cleaves the phosphodiester bond 3' to the AP site by a beta-elimination, leaving a 3'-terminal unsaturated sugar and a product with a terminal 5'-phosphate.</text>
</comment>
<evidence type="ECO:0000259" key="9">
    <source>
        <dbReference type="SMART" id="SM00478"/>
    </source>
</evidence>
<evidence type="ECO:0000256" key="8">
    <source>
        <dbReference type="HAMAP-Rule" id="MF_00942"/>
    </source>
</evidence>
<dbReference type="PANTHER" id="PTHR43286:SF1">
    <property type="entry name" value="ENDONUCLEASE III-LIKE PROTEIN 1"/>
    <property type="match status" value="1"/>
</dbReference>
<dbReference type="GO" id="GO:0006289">
    <property type="term" value="P:nucleotide-excision repair"/>
    <property type="evidence" value="ECO:0007669"/>
    <property type="project" value="TreeGrafter"/>
</dbReference>
<keyword evidence="2" id="KW-0479">Metal-binding</keyword>
<evidence type="ECO:0000313" key="11">
    <source>
        <dbReference type="Proteomes" id="UP000807825"/>
    </source>
</evidence>